<feature type="domain" description="GTP cyclohydrolase I" evidence="2">
    <location>
        <begin position="2"/>
        <end position="45"/>
    </location>
</feature>
<evidence type="ECO:0000259" key="2">
    <source>
        <dbReference type="Pfam" id="PF01227"/>
    </source>
</evidence>
<evidence type="ECO:0000313" key="4">
    <source>
        <dbReference type="Proteomes" id="UP000221165"/>
    </source>
</evidence>
<protein>
    <submittedName>
        <fullName evidence="3">Gtp cyclohydrolase i</fullName>
    </submittedName>
</protein>
<organism evidence="3 4">
    <name type="scientific">Cystoisospora suis</name>
    <dbReference type="NCBI Taxonomy" id="483139"/>
    <lineage>
        <taxon>Eukaryota</taxon>
        <taxon>Sar</taxon>
        <taxon>Alveolata</taxon>
        <taxon>Apicomplexa</taxon>
        <taxon>Conoidasida</taxon>
        <taxon>Coccidia</taxon>
        <taxon>Eucoccidiorida</taxon>
        <taxon>Eimeriorina</taxon>
        <taxon>Sarcocystidae</taxon>
        <taxon>Cystoisospora</taxon>
    </lineage>
</organism>
<sequence length="193" mass="21888">MEAVQARGVAVLLHCSHMCMRSRGVSCPSSSTITQTFLGEFNNGTRGKTFARREEGKKAFDPLSIHATRLPFRCTYRGGPGPSLPLYGDKTSIERTKGDYSVQRSYDRRKEIFSLSLLFLFFHPLSSFFFATETILFFGVNFLRVSILLISGIALLLLRLLLTFPTLILLLQLLRPQLLLCEKEESRVRVFTD</sequence>
<reference evidence="3 4" key="1">
    <citation type="journal article" date="2017" name="Int. J. Parasitol.">
        <title>The genome of the protozoan parasite Cystoisospora suis and a reverse vaccinology approach to identify vaccine candidates.</title>
        <authorList>
            <person name="Palmieri N."/>
            <person name="Shrestha A."/>
            <person name="Ruttkowski B."/>
            <person name="Beck T."/>
            <person name="Vogl C."/>
            <person name="Tomley F."/>
            <person name="Blake D.P."/>
            <person name="Joachim A."/>
        </authorList>
    </citation>
    <scope>NUCLEOTIDE SEQUENCE [LARGE SCALE GENOMIC DNA]</scope>
    <source>
        <strain evidence="3 4">Wien I</strain>
    </source>
</reference>
<feature type="transmembrane region" description="Helical" evidence="1">
    <location>
        <begin position="145"/>
        <end position="171"/>
    </location>
</feature>
<comment type="caution">
    <text evidence="3">The sequence shown here is derived from an EMBL/GenBank/DDBJ whole genome shotgun (WGS) entry which is preliminary data.</text>
</comment>
<dbReference type="Proteomes" id="UP000221165">
    <property type="component" value="Unassembled WGS sequence"/>
</dbReference>
<dbReference type="GO" id="GO:0016787">
    <property type="term" value="F:hydrolase activity"/>
    <property type="evidence" value="ECO:0007669"/>
    <property type="project" value="UniProtKB-KW"/>
</dbReference>
<dbReference type="EMBL" id="MIGC01001380">
    <property type="protein sequence ID" value="PHJ22973.1"/>
    <property type="molecule type" value="Genomic_DNA"/>
</dbReference>
<keyword evidence="1" id="KW-0812">Transmembrane</keyword>
<keyword evidence="1" id="KW-0472">Membrane</keyword>
<dbReference type="VEuPathDB" id="ToxoDB:CSUI_003175"/>
<proteinExistence type="predicted"/>
<dbReference type="OrthoDB" id="4966at2759"/>
<keyword evidence="1" id="KW-1133">Transmembrane helix</keyword>
<feature type="transmembrane region" description="Helical" evidence="1">
    <location>
        <begin position="112"/>
        <end position="139"/>
    </location>
</feature>
<dbReference type="Pfam" id="PF01227">
    <property type="entry name" value="GTP_cyclohydroI"/>
    <property type="match status" value="1"/>
</dbReference>
<dbReference type="Gene3D" id="3.30.1130.10">
    <property type="match status" value="1"/>
</dbReference>
<dbReference type="GeneID" id="94426584"/>
<gene>
    <name evidence="3" type="ORF">CSUI_003175</name>
</gene>
<evidence type="ECO:0000256" key="1">
    <source>
        <dbReference type="SAM" id="Phobius"/>
    </source>
</evidence>
<dbReference type="UniPathway" id="UPA00848">
    <property type="reaction ID" value="UER00151"/>
</dbReference>
<keyword evidence="3" id="KW-0378">Hydrolase</keyword>
<dbReference type="InterPro" id="IPR043133">
    <property type="entry name" value="GTP-CH-I_C/QueF"/>
</dbReference>
<dbReference type="InterPro" id="IPR020602">
    <property type="entry name" value="GTP_CycHdrlase_I_dom"/>
</dbReference>
<dbReference type="SUPFAM" id="SSF55620">
    <property type="entry name" value="Tetrahydrobiopterin biosynthesis enzymes-like"/>
    <property type="match status" value="1"/>
</dbReference>
<accession>A0A2C6L6F5</accession>
<name>A0A2C6L6F5_9APIC</name>
<keyword evidence="4" id="KW-1185">Reference proteome</keyword>
<dbReference type="RefSeq" id="XP_067924650.1">
    <property type="nucleotide sequence ID" value="XM_068063373.1"/>
</dbReference>
<dbReference type="AlphaFoldDB" id="A0A2C6L6F5"/>
<evidence type="ECO:0000313" key="3">
    <source>
        <dbReference type="EMBL" id="PHJ22973.1"/>
    </source>
</evidence>